<feature type="region of interest" description="Disordered" evidence="1">
    <location>
        <begin position="1"/>
        <end position="28"/>
    </location>
</feature>
<accession>D0R3P1</accession>
<dbReference type="Pfam" id="PF14265">
    <property type="entry name" value="DUF4355"/>
    <property type="match status" value="1"/>
</dbReference>
<evidence type="ECO:0000313" key="2">
    <source>
        <dbReference type="EMBL" id="CAX66704.1"/>
    </source>
</evidence>
<keyword evidence="3" id="KW-1185">Reference proteome</keyword>
<dbReference type="InterPro" id="IPR025580">
    <property type="entry name" value="Gp46"/>
</dbReference>
<sequence>MENENQDQVKATEVDNKTADKTTEAKTFTQEEVNEMINKRIERERKNQAEQLSKAKDEATKLAKMNSDQKKAYELDKTAKERDDAVAKLQRYEMRDQAREMLTENNLSLTDKQLDLVVTGDAETTKANVELLAEIAKSIRDEVRDDFRKGKTPRTNNDSVTREQIEKIKDPVERVNMIKTHMNLFN</sequence>
<dbReference type="KEGG" id="ljf:FI9785_831"/>
<gene>
    <name evidence="2" type="primary">ps129</name>
    <name evidence="2" type="ordered locus">FI9785_831</name>
</gene>
<proteinExistence type="predicted"/>
<dbReference type="HOGENOM" id="CLU_098300_0_0_9"/>
<dbReference type="EMBL" id="FN298497">
    <property type="protein sequence ID" value="CAX66704.1"/>
    <property type="molecule type" value="Genomic_DNA"/>
</dbReference>
<dbReference type="RefSeq" id="WP_012846013.1">
    <property type="nucleotide sequence ID" value="NC_013504.1"/>
</dbReference>
<feature type="region of interest" description="Disordered" evidence="1">
    <location>
        <begin position="44"/>
        <end position="76"/>
    </location>
</feature>
<evidence type="ECO:0000256" key="1">
    <source>
        <dbReference type="SAM" id="MobiDB-lite"/>
    </source>
</evidence>
<organism evidence="2 3">
    <name type="scientific">Lactobacillus johnsonii (strain FI9785)</name>
    <dbReference type="NCBI Taxonomy" id="633699"/>
    <lineage>
        <taxon>Bacteria</taxon>
        <taxon>Bacillati</taxon>
        <taxon>Bacillota</taxon>
        <taxon>Bacilli</taxon>
        <taxon>Lactobacillales</taxon>
        <taxon>Lactobacillaceae</taxon>
        <taxon>Lactobacillus</taxon>
    </lineage>
</organism>
<dbReference type="Proteomes" id="UP000002627">
    <property type="component" value="Chromosome"/>
</dbReference>
<name>D0R3P1_LACJF</name>
<evidence type="ECO:0008006" key="4">
    <source>
        <dbReference type="Google" id="ProtNLM"/>
    </source>
</evidence>
<feature type="compositionally biased region" description="Basic and acidic residues" evidence="1">
    <location>
        <begin position="10"/>
        <end position="24"/>
    </location>
</feature>
<protein>
    <recommendedName>
        <fullName evidence="4">DUF4355 domain-containing protein</fullName>
    </recommendedName>
</protein>
<evidence type="ECO:0000313" key="3">
    <source>
        <dbReference type="Proteomes" id="UP000002627"/>
    </source>
</evidence>
<reference evidence="2 3" key="1">
    <citation type="journal article" date="2009" name="J. Bacteriol.">
        <title>Complete genome sequence of Lactobacillus johnsonii FI9785, a competitive exclusion agent against pathogens in poultry.</title>
        <authorList>
            <person name="Wegmann U."/>
            <person name="Overweg K."/>
            <person name="Horn N."/>
            <person name="Goesmann A."/>
            <person name="Narbad A."/>
            <person name="Gasson M.J."/>
            <person name="Shearman C."/>
        </authorList>
    </citation>
    <scope>NUCLEOTIDE SEQUENCE [LARGE SCALE GENOMIC DNA]</scope>
    <source>
        <strain evidence="2 3">FI9785</strain>
    </source>
</reference>
<dbReference type="AlphaFoldDB" id="D0R3P1"/>